<organism evidence="2 3">
    <name type="scientific">Setaria digitata</name>
    <dbReference type="NCBI Taxonomy" id="48799"/>
    <lineage>
        <taxon>Eukaryota</taxon>
        <taxon>Metazoa</taxon>
        <taxon>Ecdysozoa</taxon>
        <taxon>Nematoda</taxon>
        <taxon>Chromadorea</taxon>
        <taxon>Rhabditida</taxon>
        <taxon>Spirurina</taxon>
        <taxon>Spiruromorpha</taxon>
        <taxon>Filarioidea</taxon>
        <taxon>Setariidae</taxon>
        <taxon>Setaria</taxon>
    </lineage>
</organism>
<proteinExistence type="predicted"/>
<name>A0A915Q7E7_9BILA</name>
<evidence type="ECO:0000313" key="2">
    <source>
        <dbReference type="Proteomes" id="UP000887581"/>
    </source>
</evidence>
<sequence>MAKVTLTDDQYMNATQKFISEKLKQFEEAGGWEVVSENAQHCTYHRYLEAGIRDCENAAELIKSLMVTLQAVKIEMQSQVKLLEARQSERTSFIKMVEIIDSAAKKAENICEDCARNTKNDDKEIEEGSHFSSSPSSPRVNVALASGHQATAIVSANQIAAFTQAQRKPTKTFVEKWYRPPASLTGSFTVDQDEETVLFLEPMPILTFHDTTVLDSTPKAKDNLDTSIDSSEKKSVEPAHISEPPIMKSELAKQWIREVARKMF</sequence>
<dbReference type="Proteomes" id="UP000887581">
    <property type="component" value="Unplaced"/>
</dbReference>
<dbReference type="WBParaSite" id="sdigi.contig8.g938.t1">
    <property type="protein sequence ID" value="sdigi.contig8.g938.t1"/>
    <property type="gene ID" value="sdigi.contig8.g938"/>
</dbReference>
<reference evidence="3" key="1">
    <citation type="submission" date="2022-11" db="UniProtKB">
        <authorList>
            <consortium name="WormBaseParasite"/>
        </authorList>
    </citation>
    <scope>IDENTIFICATION</scope>
</reference>
<dbReference type="AlphaFoldDB" id="A0A915Q7E7"/>
<feature type="region of interest" description="Disordered" evidence="1">
    <location>
        <begin position="216"/>
        <end position="238"/>
    </location>
</feature>
<evidence type="ECO:0000256" key="1">
    <source>
        <dbReference type="SAM" id="MobiDB-lite"/>
    </source>
</evidence>
<evidence type="ECO:0000313" key="3">
    <source>
        <dbReference type="WBParaSite" id="sdigi.contig8.g938.t1"/>
    </source>
</evidence>
<feature type="compositionally biased region" description="Basic and acidic residues" evidence="1">
    <location>
        <begin position="218"/>
        <end position="237"/>
    </location>
</feature>
<accession>A0A915Q7E7</accession>
<keyword evidence="2" id="KW-1185">Reference proteome</keyword>
<protein>
    <submittedName>
        <fullName evidence="3">Uncharacterized protein</fullName>
    </submittedName>
</protein>